<reference evidence="1 2" key="1">
    <citation type="submission" date="2016-11" db="EMBL/GenBank/DDBJ databases">
        <authorList>
            <person name="Jaros S."/>
            <person name="Januszkiewicz K."/>
            <person name="Wedrychowicz H."/>
        </authorList>
    </citation>
    <scope>NUCLEOTIDE SEQUENCE [LARGE SCALE GENOMIC DNA]</scope>
    <source>
        <strain evidence="1 2">DSM 29589</strain>
    </source>
</reference>
<sequence>MSESNEYLCPAELVALVEHANLSLDALRVFHALCFITDKHPFFKITSMSRPVQRSLDVLSRKLIACAFPRSTNDLRAIGPAMSELGDARLIESFQLGASARDLSFRFPRAVIEAYTSRPKNGQFAMIDTSMLSCVSSSAQLLFYTRVAMHAPANAPEFYIPGLDPGTSPWSKNRRRWIGAACKLSRVLPHGYLFCPEVDFASDAVIRMRVKISHDATTWFPGRLYHRVADKPPIAVFNGSSVALTRGEMRAREHWTRVQGPA</sequence>
<dbReference type="EMBL" id="FRBR01000008">
    <property type="protein sequence ID" value="SHL96946.1"/>
    <property type="molecule type" value="Genomic_DNA"/>
</dbReference>
<dbReference type="Proteomes" id="UP000183974">
    <property type="component" value="Unassembled WGS sequence"/>
</dbReference>
<evidence type="ECO:0000313" key="1">
    <source>
        <dbReference type="EMBL" id="SHL96946.1"/>
    </source>
</evidence>
<organism evidence="1 2">
    <name type="scientific">Roseovarius pacificus</name>
    <dbReference type="NCBI Taxonomy" id="337701"/>
    <lineage>
        <taxon>Bacteria</taxon>
        <taxon>Pseudomonadati</taxon>
        <taxon>Pseudomonadota</taxon>
        <taxon>Alphaproteobacteria</taxon>
        <taxon>Rhodobacterales</taxon>
        <taxon>Roseobacteraceae</taxon>
        <taxon>Roseovarius</taxon>
    </lineage>
</organism>
<dbReference type="OrthoDB" id="7824037at2"/>
<keyword evidence="2" id="KW-1185">Reference proteome</keyword>
<proteinExistence type="predicted"/>
<accession>A0A1M7EZ51</accession>
<name>A0A1M7EZ51_9RHOB</name>
<gene>
    <name evidence="1" type="ORF">SAMN05444398_10810</name>
</gene>
<evidence type="ECO:0000313" key="2">
    <source>
        <dbReference type="Proteomes" id="UP000183974"/>
    </source>
</evidence>
<protein>
    <submittedName>
        <fullName evidence="1">Uncharacterized protein</fullName>
    </submittedName>
</protein>
<dbReference type="RefSeq" id="WP_143163226.1">
    <property type="nucleotide sequence ID" value="NZ_BMLR01000009.1"/>
</dbReference>
<dbReference type="AlphaFoldDB" id="A0A1M7EZ51"/>